<dbReference type="Proteomes" id="UP001385951">
    <property type="component" value="Unassembled WGS sequence"/>
</dbReference>
<name>A0AAW0FLK2_9APHY</name>
<evidence type="ECO:0000313" key="2">
    <source>
        <dbReference type="Proteomes" id="UP001385951"/>
    </source>
</evidence>
<dbReference type="AlphaFoldDB" id="A0AAW0FLK2"/>
<sequence>MIITDYRRNKFTLTMSDNRKYKESVPEGCSPNDNEAFAERHVYIPLLDVPRFTFSVRSALNAREHYKVVIAAHSEDVETYVISSGDDASEPFTFGERLITYLKYHEVFIFGSMTLPTKVQRGNRPTISVVSVKVYRLVFAKLYPTPSPRPMSEKTFNRQVDGSRPLEDQLELEHGVVAHALDEHDAPYVTFRFYCFLPRS</sequence>
<organism evidence="1 2">
    <name type="scientific">Cerrena zonata</name>
    <dbReference type="NCBI Taxonomy" id="2478898"/>
    <lineage>
        <taxon>Eukaryota</taxon>
        <taxon>Fungi</taxon>
        <taxon>Dikarya</taxon>
        <taxon>Basidiomycota</taxon>
        <taxon>Agaricomycotina</taxon>
        <taxon>Agaricomycetes</taxon>
        <taxon>Polyporales</taxon>
        <taxon>Cerrenaceae</taxon>
        <taxon>Cerrena</taxon>
    </lineage>
</organism>
<reference evidence="1 2" key="1">
    <citation type="submission" date="2022-09" db="EMBL/GenBank/DDBJ databases">
        <authorList>
            <person name="Palmer J.M."/>
        </authorList>
    </citation>
    <scope>NUCLEOTIDE SEQUENCE [LARGE SCALE GENOMIC DNA]</scope>
    <source>
        <strain evidence="1 2">DSM 7382</strain>
    </source>
</reference>
<protein>
    <submittedName>
        <fullName evidence="1">Uncharacterized protein</fullName>
    </submittedName>
</protein>
<comment type="caution">
    <text evidence="1">The sequence shown here is derived from an EMBL/GenBank/DDBJ whole genome shotgun (WGS) entry which is preliminary data.</text>
</comment>
<proteinExistence type="predicted"/>
<dbReference type="EMBL" id="JASBNA010000071">
    <property type="protein sequence ID" value="KAK7678468.1"/>
    <property type="molecule type" value="Genomic_DNA"/>
</dbReference>
<evidence type="ECO:0000313" key="1">
    <source>
        <dbReference type="EMBL" id="KAK7678468.1"/>
    </source>
</evidence>
<accession>A0AAW0FLK2</accession>
<keyword evidence="2" id="KW-1185">Reference proteome</keyword>
<gene>
    <name evidence="1" type="ORF">QCA50_018528</name>
</gene>